<evidence type="ECO:0000259" key="3">
    <source>
        <dbReference type="PROSITE" id="PS50048"/>
    </source>
</evidence>
<feature type="domain" description="Zn(2)-C6 fungal-type" evidence="3">
    <location>
        <begin position="8"/>
        <end position="39"/>
    </location>
</feature>
<dbReference type="SUPFAM" id="SSF57701">
    <property type="entry name" value="Zn2/Cys6 DNA-binding domain"/>
    <property type="match status" value="1"/>
</dbReference>
<proteinExistence type="predicted"/>
<keyword evidence="5" id="KW-1185">Reference proteome</keyword>
<dbReference type="PANTHER" id="PTHR37534:SF7">
    <property type="entry name" value="TRANSCRIPTIONAL ACTIVATOR PROTEIN UGA3"/>
    <property type="match status" value="1"/>
</dbReference>
<name>A0AAX4H6A6_9ASCO</name>
<dbReference type="PANTHER" id="PTHR37534">
    <property type="entry name" value="TRANSCRIPTIONAL ACTIVATOR PROTEIN UGA3"/>
    <property type="match status" value="1"/>
</dbReference>
<evidence type="ECO:0000313" key="5">
    <source>
        <dbReference type="Proteomes" id="UP001338582"/>
    </source>
</evidence>
<dbReference type="PROSITE" id="PS00463">
    <property type="entry name" value="ZN2_CY6_FUNGAL_1"/>
    <property type="match status" value="1"/>
</dbReference>
<keyword evidence="1" id="KW-0539">Nucleus</keyword>
<dbReference type="RefSeq" id="XP_062876388.1">
    <property type="nucleotide sequence ID" value="XM_063020318.1"/>
</dbReference>
<dbReference type="AlphaFoldDB" id="A0AAX4H6A6"/>
<evidence type="ECO:0000256" key="1">
    <source>
        <dbReference type="ARBA" id="ARBA00023242"/>
    </source>
</evidence>
<dbReference type="InterPro" id="IPR001138">
    <property type="entry name" value="Zn2Cys6_DnaBD"/>
</dbReference>
<dbReference type="InterPro" id="IPR036864">
    <property type="entry name" value="Zn2-C6_fun-type_DNA-bd_sf"/>
</dbReference>
<dbReference type="GeneID" id="88172324"/>
<dbReference type="CDD" id="cd00067">
    <property type="entry name" value="GAL4"/>
    <property type="match status" value="1"/>
</dbReference>
<dbReference type="GO" id="GO:0000976">
    <property type="term" value="F:transcription cis-regulatory region binding"/>
    <property type="evidence" value="ECO:0007669"/>
    <property type="project" value="TreeGrafter"/>
</dbReference>
<dbReference type="KEGG" id="asau:88172324"/>
<organism evidence="4 5">
    <name type="scientific">Australozyma saopauloensis</name>
    <dbReference type="NCBI Taxonomy" id="291208"/>
    <lineage>
        <taxon>Eukaryota</taxon>
        <taxon>Fungi</taxon>
        <taxon>Dikarya</taxon>
        <taxon>Ascomycota</taxon>
        <taxon>Saccharomycotina</taxon>
        <taxon>Pichiomycetes</taxon>
        <taxon>Metschnikowiaceae</taxon>
        <taxon>Australozyma</taxon>
    </lineage>
</organism>
<feature type="region of interest" description="Disordered" evidence="2">
    <location>
        <begin position="65"/>
        <end position="92"/>
    </location>
</feature>
<dbReference type="GO" id="GO:0045944">
    <property type="term" value="P:positive regulation of transcription by RNA polymerase II"/>
    <property type="evidence" value="ECO:0007669"/>
    <property type="project" value="TreeGrafter"/>
</dbReference>
<dbReference type="PROSITE" id="PS50048">
    <property type="entry name" value="ZN2_CY6_FUNGAL_2"/>
    <property type="match status" value="1"/>
</dbReference>
<dbReference type="SMART" id="SM00066">
    <property type="entry name" value="GAL4"/>
    <property type="match status" value="1"/>
</dbReference>
<dbReference type="Gene3D" id="4.10.240.10">
    <property type="entry name" value="Zn(2)-C6 fungal-type DNA-binding domain"/>
    <property type="match status" value="1"/>
</dbReference>
<evidence type="ECO:0000313" key="4">
    <source>
        <dbReference type="EMBL" id="WPK24004.1"/>
    </source>
</evidence>
<gene>
    <name evidence="4" type="ORF">PUMCH_001258</name>
</gene>
<reference evidence="4 5" key="1">
    <citation type="submission" date="2023-10" db="EMBL/GenBank/DDBJ databases">
        <title>Draft Genome Sequence of Candida saopaulonensis from a very Premature Infant with Sepsis.</title>
        <authorList>
            <person name="Ning Y."/>
            <person name="Dai R."/>
            <person name="Xiao M."/>
            <person name="Xu Y."/>
            <person name="Yan Q."/>
            <person name="Zhang L."/>
        </authorList>
    </citation>
    <scope>NUCLEOTIDE SEQUENCE [LARGE SCALE GENOMIC DNA]</scope>
    <source>
        <strain evidence="4 5">19XY460</strain>
    </source>
</reference>
<sequence>MKRRCRTGCLTCRRRRKKCDESSYPSCKNCSSNLLSCKWPESVTEARKKEIASFQSVLNSLNVPHLATGPGISDQHDQQDQPPNGPNESPRILDDEDLLLLRQSETTGDNSSSHATPLLESKGLNYFLQMIAMQQDCVDEEIEPVKTPTPEYKNKIRSRIWNQVEVVDDLELPLLFNASPSIFLTKSPSPISPHH</sequence>
<dbReference type="Proteomes" id="UP001338582">
    <property type="component" value="Chromosome 2"/>
</dbReference>
<dbReference type="EMBL" id="CP138895">
    <property type="protein sequence ID" value="WPK24004.1"/>
    <property type="molecule type" value="Genomic_DNA"/>
</dbReference>
<accession>A0AAX4H6A6</accession>
<protein>
    <recommendedName>
        <fullName evidence="3">Zn(2)-C6 fungal-type domain-containing protein</fullName>
    </recommendedName>
</protein>
<evidence type="ECO:0000256" key="2">
    <source>
        <dbReference type="SAM" id="MobiDB-lite"/>
    </source>
</evidence>
<dbReference type="GO" id="GO:0005634">
    <property type="term" value="C:nucleus"/>
    <property type="evidence" value="ECO:0007669"/>
    <property type="project" value="TreeGrafter"/>
</dbReference>
<dbReference type="GO" id="GO:0008270">
    <property type="term" value="F:zinc ion binding"/>
    <property type="evidence" value="ECO:0007669"/>
    <property type="project" value="InterPro"/>
</dbReference>
<dbReference type="GO" id="GO:0000981">
    <property type="term" value="F:DNA-binding transcription factor activity, RNA polymerase II-specific"/>
    <property type="evidence" value="ECO:0007669"/>
    <property type="project" value="InterPro"/>
</dbReference>
<dbReference type="Pfam" id="PF00172">
    <property type="entry name" value="Zn_clus"/>
    <property type="match status" value="1"/>
</dbReference>